<evidence type="ECO:0000313" key="1">
    <source>
        <dbReference type="EMBL" id="GER37593.1"/>
    </source>
</evidence>
<sequence>MNEGFGRASRSVADTIQYRMAASFFTTPICSSISKSKCATPPMVCLPCKSTPRCSAKHVTSPPTAMGSRRDWTRNSPSMIAGVVFSRFPLSMHQMPILVPTGNEIDDHPLQSESGGEVNVSPRIFDTIQTETIQPIPVLLSQRSKEFARKVGVDGPVSRHQFPPAHHINETIDLGACDGGPETSGEARVLLTGGPDAVRGDTRVGSVAGDSVAAVRGGLDWAGGCLGLTEGCVGALVPDVAARV</sequence>
<evidence type="ECO:0000313" key="2">
    <source>
        <dbReference type="Proteomes" id="UP000325081"/>
    </source>
</evidence>
<dbReference type="EMBL" id="BKCP01005405">
    <property type="protein sequence ID" value="GER37593.1"/>
    <property type="molecule type" value="Genomic_DNA"/>
</dbReference>
<name>A0A5A7PXI4_STRAF</name>
<keyword evidence="2" id="KW-1185">Reference proteome</keyword>
<comment type="caution">
    <text evidence="1">The sequence shown here is derived from an EMBL/GenBank/DDBJ whole genome shotgun (WGS) entry which is preliminary data.</text>
</comment>
<protein>
    <submittedName>
        <fullName evidence="1">C4-dicarboxylate-binding periplasmic protein</fullName>
    </submittedName>
</protein>
<reference evidence="2" key="1">
    <citation type="journal article" date="2019" name="Curr. Biol.">
        <title>Genome Sequence of Striga asiatica Provides Insight into the Evolution of Plant Parasitism.</title>
        <authorList>
            <person name="Yoshida S."/>
            <person name="Kim S."/>
            <person name="Wafula E.K."/>
            <person name="Tanskanen J."/>
            <person name="Kim Y.M."/>
            <person name="Honaas L."/>
            <person name="Yang Z."/>
            <person name="Spallek T."/>
            <person name="Conn C.E."/>
            <person name="Ichihashi Y."/>
            <person name="Cheong K."/>
            <person name="Cui S."/>
            <person name="Der J.P."/>
            <person name="Gundlach H."/>
            <person name="Jiao Y."/>
            <person name="Hori C."/>
            <person name="Ishida J.K."/>
            <person name="Kasahara H."/>
            <person name="Kiba T."/>
            <person name="Kim M.S."/>
            <person name="Koo N."/>
            <person name="Laohavisit A."/>
            <person name="Lee Y.H."/>
            <person name="Lumba S."/>
            <person name="McCourt P."/>
            <person name="Mortimer J.C."/>
            <person name="Mutuku J.M."/>
            <person name="Nomura T."/>
            <person name="Sasaki-Sekimoto Y."/>
            <person name="Seto Y."/>
            <person name="Wang Y."/>
            <person name="Wakatake T."/>
            <person name="Sakakibara H."/>
            <person name="Demura T."/>
            <person name="Yamaguchi S."/>
            <person name="Yoneyama K."/>
            <person name="Manabe R.I."/>
            <person name="Nelson D.C."/>
            <person name="Schulman A.H."/>
            <person name="Timko M.P."/>
            <person name="dePamphilis C.W."/>
            <person name="Choi D."/>
            <person name="Shirasu K."/>
        </authorList>
    </citation>
    <scope>NUCLEOTIDE SEQUENCE [LARGE SCALE GENOMIC DNA]</scope>
    <source>
        <strain evidence="2">cv. UVA1</strain>
    </source>
</reference>
<dbReference type="AlphaFoldDB" id="A0A5A7PXI4"/>
<gene>
    <name evidence="1" type="ORF">STAS_14013</name>
</gene>
<dbReference type="Proteomes" id="UP000325081">
    <property type="component" value="Unassembled WGS sequence"/>
</dbReference>
<proteinExistence type="predicted"/>
<organism evidence="1 2">
    <name type="scientific">Striga asiatica</name>
    <name type="common">Asiatic witchweed</name>
    <name type="synonym">Buchnera asiatica</name>
    <dbReference type="NCBI Taxonomy" id="4170"/>
    <lineage>
        <taxon>Eukaryota</taxon>
        <taxon>Viridiplantae</taxon>
        <taxon>Streptophyta</taxon>
        <taxon>Embryophyta</taxon>
        <taxon>Tracheophyta</taxon>
        <taxon>Spermatophyta</taxon>
        <taxon>Magnoliopsida</taxon>
        <taxon>eudicotyledons</taxon>
        <taxon>Gunneridae</taxon>
        <taxon>Pentapetalae</taxon>
        <taxon>asterids</taxon>
        <taxon>lamiids</taxon>
        <taxon>Lamiales</taxon>
        <taxon>Orobanchaceae</taxon>
        <taxon>Buchnereae</taxon>
        <taxon>Striga</taxon>
    </lineage>
</organism>
<accession>A0A5A7PXI4</accession>